<comment type="cofactor">
    <cofactor evidence="1">
        <name>Zn(2+)</name>
        <dbReference type="ChEBI" id="CHEBI:29105"/>
    </cofactor>
</comment>
<dbReference type="InterPro" id="IPR018164">
    <property type="entry name" value="Ala-tRNA-synth_IIc_N"/>
</dbReference>
<dbReference type="SMART" id="SM00863">
    <property type="entry name" value="tRNA_SAD"/>
    <property type="match status" value="1"/>
</dbReference>
<dbReference type="Pfam" id="PF01411">
    <property type="entry name" value="tRNA-synt_2c"/>
    <property type="match status" value="1"/>
</dbReference>
<dbReference type="InterPro" id="IPR012947">
    <property type="entry name" value="tRNA_SAD"/>
</dbReference>
<evidence type="ECO:0000256" key="3">
    <source>
        <dbReference type="ARBA" id="ARBA00008429"/>
    </source>
</evidence>
<gene>
    <name evidence="5" type="ORF">CB5_LOCUS25915</name>
</gene>
<evidence type="ECO:0000259" key="4">
    <source>
        <dbReference type="PROSITE" id="PS50860"/>
    </source>
</evidence>
<dbReference type="PROSITE" id="PS50860">
    <property type="entry name" value="AA_TRNA_LIGASE_II_ALA"/>
    <property type="match status" value="1"/>
</dbReference>
<dbReference type="FunFam" id="3.30.980.10:FF:000008">
    <property type="entry name" value="Similar to alanyl-tRNA synthetase"/>
    <property type="match status" value="1"/>
</dbReference>
<dbReference type="InterPro" id="IPR018163">
    <property type="entry name" value="Thr/Ala-tRNA-synth_IIc_edit"/>
</dbReference>
<comment type="subcellular location">
    <subcellularLocation>
        <location evidence="2">Cytoplasm</location>
    </subcellularLocation>
</comment>
<dbReference type="Pfam" id="PF07973">
    <property type="entry name" value="tRNA_SAD"/>
    <property type="match status" value="1"/>
</dbReference>
<evidence type="ECO:0000313" key="5">
    <source>
        <dbReference type="EMBL" id="CAD1842704.1"/>
    </source>
</evidence>
<dbReference type="InterPro" id="IPR018165">
    <property type="entry name" value="Ala-tRNA-synth_IIc_core"/>
</dbReference>
<proteinExistence type="inferred from homology"/>
<protein>
    <recommendedName>
        <fullName evidence="4">Alanyl-transfer RNA synthetases family profile domain-containing protein</fullName>
    </recommendedName>
</protein>
<evidence type="ECO:0000256" key="2">
    <source>
        <dbReference type="ARBA" id="ARBA00004496"/>
    </source>
</evidence>
<dbReference type="GO" id="GO:0004813">
    <property type="term" value="F:alanine-tRNA ligase activity"/>
    <property type="evidence" value="ECO:0007669"/>
    <property type="project" value="InterPro"/>
</dbReference>
<evidence type="ECO:0000256" key="1">
    <source>
        <dbReference type="ARBA" id="ARBA00001947"/>
    </source>
</evidence>
<dbReference type="PANTHER" id="PTHR43462">
    <property type="entry name" value="ALANYL-TRNA EDITING PROTEIN"/>
    <property type="match status" value="1"/>
</dbReference>
<accession>A0A6V7QHT1</accession>
<reference evidence="5" key="1">
    <citation type="submission" date="2020-07" db="EMBL/GenBank/DDBJ databases">
        <authorList>
            <person name="Lin J."/>
        </authorList>
    </citation>
    <scope>NUCLEOTIDE SEQUENCE</scope>
</reference>
<name>A0A6V7QHT1_ANACO</name>
<dbReference type="GO" id="GO:0005737">
    <property type="term" value="C:cytoplasm"/>
    <property type="evidence" value="ECO:0007669"/>
    <property type="project" value="UniProtKB-SubCell"/>
</dbReference>
<dbReference type="GO" id="GO:0003676">
    <property type="term" value="F:nucleic acid binding"/>
    <property type="evidence" value="ECO:0007669"/>
    <property type="project" value="InterPro"/>
</dbReference>
<sequence length="275" mass="29944">MDPKPLTTTTTTTTTTKLAYFDDMRALRSSALLLALLQVDDGRLAAILDATIFHPQGGGQPADTGFIIAAAAAADDDGGGRGAKFVVEDVRLKEGVVFHYGKFEDSEDECQSKLREGQKVSLHIDAQRREINSRLHSAGHLLDICMQNVGLSHLEPGKCYHFPDGPFVEYKGVIPPDQLQNKQHELEREANSLISTGGKVSASILSYEEAVQWCGGSLPSYISRDSTPRIVKFGDHRGCPCGGTHVADIADIKNLKVTQIRMKKGLTKVFYSIST</sequence>
<dbReference type="InterPro" id="IPR051335">
    <property type="entry name" value="Alanyl-tRNA_Editing_Enzymes"/>
</dbReference>
<dbReference type="InterPro" id="IPR009000">
    <property type="entry name" value="Transl_B-barrel_sf"/>
</dbReference>
<organism evidence="5">
    <name type="scientific">Ananas comosus var. bracteatus</name>
    <name type="common">red pineapple</name>
    <dbReference type="NCBI Taxonomy" id="296719"/>
    <lineage>
        <taxon>Eukaryota</taxon>
        <taxon>Viridiplantae</taxon>
        <taxon>Streptophyta</taxon>
        <taxon>Embryophyta</taxon>
        <taxon>Tracheophyta</taxon>
        <taxon>Spermatophyta</taxon>
        <taxon>Magnoliopsida</taxon>
        <taxon>Liliopsida</taxon>
        <taxon>Poales</taxon>
        <taxon>Bromeliaceae</taxon>
        <taxon>Bromelioideae</taxon>
        <taxon>Ananas</taxon>
    </lineage>
</organism>
<dbReference type="PANTHER" id="PTHR43462:SF2">
    <property type="entry name" value="THREONYL AND ALANYL TRNA SYNTHETASE SECOND ADDITIONAL DOMAIN-CONTAINING PROTEIN"/>
    <property type="match status" value="1"/>
</dbReference>
<dbReference type="AlphaFoldDB" id="A0A6V7QHT1"/>
<dbReference type="SUPFAM" id="SSF55186">
    <property type="entry name" value="ThrRS/AlaRS common domain"/>
    <property type="match status" value="1"/>
</dbReference>
<dbReference type="SUPFAM" id="SSF50447">
    <property type="entry name" value="Translation proteins"/>
    <property type="match status" value="1"/>
</dbReference>
<dbReference type="Gene3D" id="2.40.30.130">
    <property type="match status" value="1"/>
</dbReference>
<dbReference type="EMBL" id="LR862136">
    <property type="protein sequence ID" value="CAD1842704.1"/>
    <property type="molecule type" value="Genomic_DNA"/>
</dbReference>
<comment type="similarity">
    <text evidence="3">Belongs to the class-II aminoacyl-tRNA synthetase family. Alax-L subfamily.</text>
</comment>
<dbReference type="GO" id="GO:0005524">
    <property type="term" value="F:ATP binding"/>
    <property type="evidence" value="ECO:0007669"/>
    <property type="project" value="InterPro"/>
</dbReference>
<feature type="domain" description="Alanyl-transfer RNA synthetases family profile" evidence="4">
    <location>
        <begin position="1"/>
        <end position="259"/>
    </location>
</feature>
<dbReference type="GO" id="GO:0006419">
    <property type="term" value="P:alanyl-tRNA aminoacylation"/>
    <property type="evidence" value="ECO:0007669"/>
    <property type="project" value="InterPro"/>
</dbReference>
<dbReference type="Gene3D" id="3.30.980.10">
    <property type="entry name" value="Threonyl-trna Synthetase, Chain A, domain 2"/>
    <property type="match status" value="1"/>
</dbReference>